<gene>
    <name evidence="1" type="ORF">PRLR5076_25260</name>
</gene>
<organism evidence="1 2">
    <name type="scientific">Prevotella lacticifex</name>
    <dbReference type="NCBI Taxonomy" id="2854755"/>
    <lineage>
        <taxon>Bacteria</taxon>
        <taxon>Pseudomonadati</taxon>
        <taxon>Bacteroidota</taxon>
        <taxon>Bacteroidia</taxon>
        <taxon>Bacteroidales</taxon>
        <taxon>Prevotellaceae</taxon>
        <taxon>Prevotella</taxon>
    </lineage>
</organism>
<reference evidence="1" key="1">
    <citation type="journal article" date="2022" name="Int. J. Syst. Evol. Microbiol.">
        <title>Prevotella lacticifex sp. nov., isolated from the rumen of cows.</title>
        <authorList>
            <person name="Shinkai T."/>
            <person name="Ikeyama N."/>
            <person name="Kumagai M."/>
            <person name="Ohmori H."/>
            <person name="Sakamoto M."/>
            <person name="Ohkuma M."/>
            <person name="Mitsumori M."/>
        </authorList>
    </citation>
    <scope>NUCLEOTIDE SEQUENCE</scope>
    <source>
        <strain evidence="1">R5076</strain>
    </source>
</reference>
<protein>
    <submittedName>
        <fullName evidence="1">Uncharacterized protein</fullName>
    </submittedName>
</protein>
<dbReference type="EMBL" id="BPUB01000002">
    <property type="protein sequence ID" value="GJG59675.1"/>
    <property type="molecule type" value="Genomic_DNA"/>
</dbReference>
<accession>A0A9R1CBV8</accession>
<comment type="caution">
    <text evidence="1">The sequence shown here is derived from an EMBL/GenBank/DDBJ whole genome shotgun (WGS) entry which is preliminary data.</text>
</comment>
<name>A0A9R1CBV8_9BACT</name>
<dbReference type="AlphaFoldDB" id="A0A9R1CBV8"/>
<sequence>MRAKFYKHITLFQCLGMIFYINTVRNPFRFKWLFIPIQRNAFCPRVECKLLTLMVYGYRHQNMPVPLNYWYCIGKNMIVVCLCDCKIEDKDSKKQPNLKAEGADYFRAKELHDGKTQ</sequence>
<evidence type="ECO:0000313" key="2">
    <source>
        <dbReference type="Proteomes" id="UP000825483"/>
    </source>
</evidence>
<evidence type="ECO:0000313" key="1">
    <source>
        <dbReference type="EMBL" id="GJG59675.1"/>
    </source>
</evidence>
<keyword evidence="2" id="KW-1185">Reference proteome</keyword>
<proteinExistence type="predicted"/>
<dbReference type="Proteomes" id="UP000825483">
    <property type="component" value="Unassembled WGS sequence"/>
</dbReference>